<comment type="caution">
    <text evidence="10">The sequence shown here is derived from an EMBL/GenBank/DDBJ whole genome shotgun (WGS) entry which is preliminary data.</text>
</comment>
<feature type="domain" description="C2H2-type" evidence="8">
    <location>
        <begin position="310"/>
        <end position="338"/>
    </location>
</feature>
<dbReference type="PANTHER" id="PTHR24379:SF127">
    <property type="entry name" value="BLOODY FINGERS-RELATED"/>
    <property type="match status" value="1"/>
</dbReference>
<keyword evidence="4 6" id="KW-0862">Zinc</keyword>
<dbReference type="SUPFAM" id="SSF57716">
    <property type="entry name" value="Glucocorticoid receptor-like (DNA-binding domain)"/>
    <property type="match status" value="1"/>
</dbReference>
<dbReference type="GO" id="GO:0005634">
    <property type="term" value="C:nucleus"/>
    <property type="evidence" value="ECO:0007669"/>
    <property type="project" value="InterPro"/>
</dbReference>
<feature type="domain" description="C2H2-type" evidence="8">
    <location>
        <begin position="254"/>
        <end position="281"/>
    </location>
</feature>
<evidence type="ECO:0008006" key="11">
    <source>
        <dbReference type="Google" id="ProtNLM"/>
    </source>
</evidence>
<feature type="compositionally biased region" description="Acidic residues" evidence="7">
    <location>
        <begin position="119"/>
        <end position="131"/>
    </location>
</feature>
<dbReference type="STRING" id="7102.A0A2A4JER5"/>
<dbReference type="EMBL" id="NWSH01001646">
    <property type="protein sequence ID" value="PCG70575.1"/>
    <property type="molecule type" value="Genomic_DNA"/>
</dbReference>
<feature type="binding site" evidence="6">
    <location>
        <position position="47"/>
    </location>
    <ligand>
        <name>Zn(2+)</name>
        <dbReference type="ChEBI" id="CHEBI:29105"/>
    </ligand>
</feature>
<dbReference type="SMART" id="SM00355">
    <property type="entry name" value="ZnF_C2H2"/>
    <property type="match status" value="6"/>
</dbReference>
<dbReference type="InterPro" id="IPR013087">
    <property type="entry name" value="Znf_C2H2_type"/>
</dbReference>
<feature type="domain" description="C2H2-type" evidence="8">
    <location>
        <begin position="281"/>
        <end position="309"/>
    </location>
</feature>
<dbReference type="Gene3D" id="3.30.160.60">
    <property type="entry name" value="Classic Zinc Finger"/>
    <property type="match status" value="4"/>
</dbReference>
<dbReference type="PANTHER" id="PTHR24379">
    <property type="entry name" value="KRAB AND ZINC FINGER DOMAIN-CONTAINING"/>
    <property type="match status" value="1"/>
</dbReference>
<proteinExistence type="predicted"/>
<keyword evidence="2" id="KW-0677">Repeat</keyword>
<sequence length="357" mass="41897">MLTLYYLMKKSKSKSKLNAINYYKNIRGNKNKLFKSKEGISTKCRVCLQEGCMPIFGSEDTESIVEALAAVANITVNENEEHPRYLCDICHEFIKGAILFRKTARDSEEILKQPVKEESVDEQGYDQDAQDFSDNSLPYDTKQPEKWDNEELDQVKTEKIKTKIKYAPKVTCNVCNKVINRSYYKEHMTMHDPDHKKYVCDVCGKSFRLRCAYHNHSLRHGNEFPYKCQFCPYRGRYSELLKTHMRTHTGDYRYMCTECPARFLFKSNLNSHALKHKEPQLQCDACKRAFHTKLLLQRHYEADHLGIKNHVCNICGKAFGYRNAMMKHQRHVHKRAKLLFGRRPAYLEAQHRSEEGD</sequence>
<dbReference type="SMART" id="SM00868">
    <property type="entry name" value="zf-AD"/>
    <property type="match status" value="1"/>
</dbReference>
<feature type="domain" description="C2H2-type" evidence="8">
    <location>
        <begin position="198"/>
        <end position="225"/>
    </location>
</feature>
<reference evidence="10" key="1">
    <citation type="submission" date="2017-09" db="EMBL/GenBank/DDBJ databases">
        <title>Contemporary evolution of a Lepidopteran species, Heliothis virescens, in response to modern agricultural practices.</title>
        <authorList>
            <person name="Fritz M.L."/>
            <person name="Deyonke A.M."/>
            <person name="Papanicolaou A."/>
            <person name="Micinski S."/>
            <person name="Westbrook J."/>
            <person name="Gould F."/>
        </authorList>
    </citation>
    <scope>NUCLEOTIDE SEQUENCE [LARGE SCALE GENOMIC DNA]</scope>
    <source>
        <strain evidence="10">HvINT-</strain>
        <tissue evidence="10">Whole body</tissue>
    </source>
</reference>
<keyword evidence="1 6" id="KW-0479">Metal-binding</keyword>
<dbReference type="InterPro" id="IPR036236">
    <property type="entry name" value="Znf_C2H2_sf"/>
</dbReference>
<accession>A0A2A4JER5</accession>
<dbReference type="Pfam" id="PF00096">
    <property type="entry name" value="zf-C2H2"/>
    <property type="match status" value="2"/>
</dbReference>
<evidence type="ECO:0000313" key="10">
    <source>
        <dbReference type="EMBL" id="PCG70575.1"/>
    </source>
</evidence>
<evidence type="ECO:0000256" key="4">
    <source>
        <dbReference type="ARBA" id="ARBA00022833"/>
    </source>
</evidence>
<evidence type="ECO:0000256" key="6">
    <source>
        <dbReference type="PROSITE-ProRule" id="PRU01263"/>
    </source>
</evidence>
<evidence type="ECO:0000259" key="8">
    <source>
        <dbReference type="PROSITE" id="PS50157"/>
    </source>
</evidence>
<dbReference type="Gene3D" id="3.40.1800.20">
    <property type="match status" value="1"/>
</dbReference>
<organism evidence="10">
    <name type="scientific">Heliothis virescens</name>
    <name type="common">Tobacco budworm moth</name>
    <dbReference type="NCBI Taxonomy" id="7102"/>
    <lineage>
        <taxon>Eukaryota</taxon>
        <taxon>Metazoa</taxon>
        <taxon>Ecdysozoa</taxon>
        <taxon>Arthropoda</taxon>
        <taxon>Hexapoda</taxon>
        <taxon>Insecta</taxon>
        <taxon>Pterygota</taxon>
        <taxon>Neoptera</taxon>
        <taxon>Endopterygota</taxon>
        <taxon>Lepidoptera</taxon>
        <taxon>Glossata</taxon>
        <taxon>Ditrysia</taxon>
        <taxon>Noctuoidea</taxon>
        <taxon>Noctuidae</taxon>
        <taxon>Heliothinae</taxon>
        <taxon>Heliothis</taxon>
    </lineage>
</organism>
<dbReference type="PROSITE" id="PS51915">
    <property type="entry name" value="ZAD"/>
    <property type="match status" value="1"/>
</dbReference>
<feature type="region of interest" description="Disordered" evidence="7">
    <location>
        <begin position="112"/>
        <end position="144"/>
    </location>
</feature>
<dbReference type="Pfam" id="PF07776">
    <property type="entry name" value="zf-AD"/>
    <property type="match status" value="1"/>
</dbReference>
<evidence type="ECO:0000259" key="9">
    <source>
        <dbReference type="PROSITE" id="PS51915"/>
    </source>
</evidence>
<dbReference type="SUPFAM" id="SSF57667">
    <property type="entry name" value="beta-beta-alpha zinc fingers"/>
    <property type="match status" value="3"/>
</dbReference>
<evidence type="ECO:0000256" key="7">
    <source>
        <dbReference type="SAM" id="MobiDB-lite"/>
    </source>
</evidence>
<dbReference type="GO" id="GO:0008270">
    <property type="term" value="F:zinc ion binding"/>
    <property type="evidence" value="ECO:0007669"/>
    <property type="project" value="UniProtKB-UniRule"/>
</dbReference>
<gene>
    <name evidence="10" type="ORF">B5V51_2804</name>
</gene>
<dbReference type="PROSITE" id="PS50157">
    <property type="entry name" value="ZINC_FINGER_C2H2_2"/>
    <property type="match status" value="5"/>
</dbReference>
<dbReference type="PROSITE" id="PS00028">
    <property type="entry name" value="ZINC_FINGER_C2H2_1"/>
    <property type="match status" value="4"/>
</dbReference>
<feature type="binding site" evidence="6">
    <location>
        <position position="90"/>
    </location>
    <ligand>
        <name>Zn(2+)</name>
        <dbReference type="ChEBI" id="CHEBI:29105"/>
    </ligand>
</feature>
<keyword evidence="3 5" id="KW-0863">Zinc-finger</keyword>
<evidence type="ECO:0000256" key="5">
    <source>
        <dbReference type="PROSITE-ProRule" id="PRU00042"/>
    </source>
</evidence>
<feature type="domain" description="C2H2-type" evidence="8">
    <location>
        <begin position="226"/>
        <end position="253"/>
    </location>
</feature>
<dbReference type="InterPro" id="IPR012934">
    <property type="entry name" value="Znf_AD"/>
</dbReference>
<dbReference type="GO" id="GO:0000977">
    <property type="term" value="F:RNA polymerase II transcription regulatory region sequence-specific DNA binding"/>
    <property type="evidence" value="ECO:0007669"/>
    <property type="project" value="TreeGrafter"/>
</dbReference>
<feature type="domain" description="ZAD" evidence="9">
    <location>
        <begin position="42"/>
        <end position="114"/>
    </location>
</feature>
<dbReference type="GO" id="GO:0000981">
    <property type="term" value="F:DNA-binding transcription factor activity, RNA polymerase II-specific"/>
    <property type="evidence" value="ECO:0007669"/>
    <property type="project" value="TreeGrafter"/>
</dbReference>
<evidence type="ECO:0000256" key="1">
    <source>
        <dbReference type="ARBA" id="ARBA00022723"/>
    </source>
</evidence>
<feature type="binding site" evidence="6">
    <location>
        <position position="44"/>
    </location>
    <ligand>
        <name>Zn(2+)</name>
        <dbReference type="ChEBI" id="CHEBI:29105"/>
    </ligand>
</feature>
<evidence type="ECO:0000256" key="2">
    <source>
        <dbReference type="ARBA" id="ARBA00022737"/>
    </source>
</evidence>
<protein>
    <recommendedName>
        <fullName evidence="11">Protein krueppel</fullName>
    </recommendedName>
</protein>
<evidence type="ECO:0000256" key="3">
    <source>
        <dbReference type="ARBA" id="ARBA00022771"/>
    </source>
</evidence>
<dbReference type="AlphaFoldDB" id="A0A2A4JER5"/>
<feature type="binding site" evidence="6">
    <location>
        <position position="87"/>
    </location>
    <ligand>
        <name>Zn(2+)</name>
        <dbReference type="ChEBI" id="CHEBI:29105"/>
    </ligand>
</feature>
<name>A0A2A4JER5_HELVI</name>